<dbReference type="PANTHER" id="PTHR47411">
    <property type="entry name" value="B3GNT1, BETA-1,3-N-ACETYLGUCOSAMINYLTRANSFERASE 1, HOMOLOG"/>
    <property type="match status" value="1"/>
</dbReference>
<dbReference type="EMBL" id="BTSX01000003">
    <property type="protein sequence ID" value="GMS91546.1"/>
    <property type="molecule type" value="Genomic_DNA"/>
</dbReference>
<dbReference type="Proteomes" id="UP001432027">
    <property type="component" value="Unassembled WGS sequence"/>
</dbReference>
<gene>
    <name evidence="1" type="ORF">PENTCL1PPCAC_13721</name>
    <name evidence="2" type="ORF">PENTCL1PPCAC_13722</name>
</gene>
<organism evidence="2 3">
    <name type="scientific">Pristionchus entomophagus</name>
    <dbReference type="NCBI Taxonomy" id="358040"/>
    <lineage>
        <taxon>Eukaryota</taxon>
        <taxon>Metazoa</taxon>
        <taxon>Ecdysozoa</taxon>
        <taxon>Nematoda</taxon>
        <taxon>Chromadorea</taxon>
        <taxon>Rhabditida</taxon>
        <taxon>Rhabditina</taxon>
        <taxon>Diplogasteromorpha</taxon>
        <taxon>Diplogasteroidea</taxon>
        <taxon>Neodiplogasteridae</taxon>
        <taxon>Pristionchus</taxon>
    </lineage>
</organism>
<evidence type="ECO:0000313" key="3">
    <source>
        <dbReference type="Proteomes" id="UP001432027"/>
    </source>
</evidence>
<comment type="caution">
    <text evidence="2">The sequence shown here is derived from an EMBL/GenBank/DDBJ whole genome shotgun (WGS) entry which is preliminary data.</text>
</comment>
<dbReference type="EMBL" id="BTSX01000003">
    <property type="protein sequence ID" value="GMS91547.1"/>
    <property type="molecule type" value="Genomic_DNA"/>
</dbReference>
<proteinExistence type="predicted"/>
<feature type="non-terminal residue" evidence="2">
    <location>
        <position position="1"/>
    </location>
</feature>
<evidence type="ECO:0000313" key="1">
    <source>
        <dbReference type="EMBL" id="GMS91546.1"/>
    </source>
</evidence>
<name>A0AAV5TB42_9BILA</name>
<sequence length="60" mass="7218">GWEMCRAGFEFSLVEDLFTFHRAKRVNDNSRQSENNVIQLMNRLKYERALSGWYDRMDGE</sequence>
<keyword evidence="3" id="KW-1185">Reference proteome</keyword>
<accession>A0AAV5TB42</accession>
<dbReference type="PANTHER" id="PTHR47411:SF3">
    <property type="entry name" value="I-BETA-1,3-N-ACETYLGLUCOSAMINYLTRANSFERASE"/>
    <property type="match status" value="1"/>
</dbReference>
<evidence type="ECO:0008006" key="4">
    <source>
        <dbReference type="Google" id="ProtNLM"/>
    </source>
</evidence>
<protein>
    <recommendedName>
        <fullName evidence="4">Glycosyltransferase family 2 protein</fullName>
    </recommendedName>
</protein>
<evidence type="ECO:0000313" key="2">
    <source>
        <dbReference type="EMBL" id="GMS91547.1"/>
    </source>
</evidence>
<dbReference type="AlphaFoldDB" id="A0AAV5TB42"/>
<reference evidence="2" key="1">
    <citation type="submission" date="2023-10" db="EMBL/GenBank/DDBJ databases">
        <title>Genome assembly of Pristionchus species.</title>
        <authorList>
            <person name="Yoshida K."/>
            <person name="Sommer R.J."/>
        </authorList>
    </citation>
    <scope>NUCLEOTIDE SEQUENCE</scope>
    <source>
        <strain evidence="2">RS0144</strain>
    </source>
</reference>